<keyword evidence="3" id="KW-1185">Reference proteome</keyword>
<feature type="region of interest" description="Disordered" evidence="1">
    <location>
        <begin position="72"/>
        <end position="149"/>
    </location>
</feature>
<name>A0ABW0ANB7_9ACTN</name>
<dbReference type="EMBL" id="JBHSKP010000021">
    <property type="protein sequence ID" value="MFC5155213.1"/>
    <property type="molecule type" value="Genomic_DNA"/>
</dbReference>
<sequence length="149" mass="16055">MAIVEAGLVAGTDKVRTPLAASIERTRRRFLDTVDLGELDTAAFVLAFAELQAVEQALPEYRTSPLRWLRRRGEAETEARRAYRTGQDQPRYRHTPNRADAIADASKAPGAPRERTAPPAHAGRAAGGGYVGPGAHGRTVAATSPAKVW</sequence>
<comment type="caution">
    <text evidence="2">The sequence shown here is derived from an EMBL/GenBank/DDBJ whole genome shotgun (WGS) entry which is preliminary data.</text>
</comment>
<evidence type="ECO:0000256" key="1">
    <source>
        <dbReference type="SAM" id="MobiDB-lite"/>
    </source>
</evidence>
<dbReference type="Proteomes" id="UP001596160">
    <property type="component" value="Unassembled WGS sequence"/>
</dbReference>
<gene>
    <name evidence="2" type="ORF">ACFPRH_26110</name>
</gene>
<dbReference type="RefSeq" id="WP_344482754.1">
    <property type="nucleotide sequence ID" value="NZ_BAAASB010000018.1"/>
</dbReference>
<protein>
    <submittedName>
        <fullName evidence="2">Uncharacterized protein</fullName>
    </submittedName>
</protein>
<feature type="compositionally biased region" description="Basic and acidic residues" evidence="1">
    <location>
        <begin position="72"/>
        <end position="81"/>
    </location>
</feature>
<proteinExistence type="predicted"/>
<feature type="compositionally biased region" description="Gly residues" evidence="1">
    <location>
        <begin position="125"/>
        <end position="135"/>
    </location>
</feature>
<reference evidence="3" key="1">
    <citation type="journal article" date="2019" name="Int. J. Syst. Evol. Microbiol.">
        <title>The Global Catalogue of Microorganisms (GCM) 10K type strain sequencing project: providing services to taxonomists for standard genome sequencing and annotation.</title>
        <authorList>
            <consortium name="The Broad Institute Genomics Platform"/>
            <consortium name="The Broad Institute Genome Sequencing Center for Infectious Disease"/>
            <person name="Wu L."/>
            <person name="Ma J."/>
        </authorList>
    </citation>
    <scope>NUCLEOTIDE SEQUENCE [LARGE SCALE GENOMIC DNA]</scope>
    <source>
        <strain evidence="3">PCU 266</strain>
    </source>
</reference>
<organism evidence="2 3">
    <name type="scientific">Streptomyces amakusaensis</name>
    <dbReference type="NCBI Taxonomy" id="67271"/>
    <lineage>
        <taxon>Bacteria</taxon>
        <taxon>Bacillati</taxon>
        <taxon>Actinomycetota</taxon>
        <taxon>Actinomycetes</taxon>
        <taxon>Kitasatosporales</taxon>
        <taxon>Streptomycetaceae</taxon>
        <taxon>Streptomyces</taxon>
    </lineage>
</organism>
<evidence type="ECO:0000313" key="2">
    <source>
        <dbReference type="EMBL" id="MFC5155213.1"/>
    </source>
</evidence>
<accession>A0ABW0ANB7</accession>
<evidence type="ECO:0000313" key="3">
    <source>
        <dbReference type="Proteomes" id="UP001596160"/>
    </source>
</evidence>